<evidence type="ECO:0000313" key="1">
    <source>
        <dbReference type="EMBL" id="TGN20046.1"/>
    </source>
</evidence>
<name>A0A4V3JY65_9LEPT</name>
<dbReference type="Proteomes" id="UP000298058">
    <property type="component" value="Unassembled WGS sequence"/>
</dbReference>
<proteinExistence type="predicted"/>
<keyword evidence="2" id="KW-1185">Reference proteome</keyword>
<sequence>MFNATVIEVFIASPSDVIKERQIVNEIIDEWNIANSNLYNLILKSLRWEKNVYANLAQGPQNEINDQILEKADLLIAIFWTRLGSPTETYESGTVEEITKHIELGKPAMVYFSNAEIKPERINNDQYSNLKTFKEIIKKQGIFFEYDNYRDFENLIRNQLSLVINQNPYFKNISNFYKESKNLLPNLSDENEDLLLFLDNLPNFRKNNDAIDNFIEALGDYRFKKLLPSLNKLEILNARQGSHGILSLSIFNSFHSYTDKDIENIKNDILKGKFK</sequence>
<evidence type="ECO:0000313" key="2">
    <source>
        <dbReference type="Proteomes" id="UP000298058"/>
    </source>
</evidence>
<accession>A0A4V3JY65</accession>
<organism evidence="1 2">
    <name type="scientific">Leptospira idonii</name>
    <dbReference type="NCBI Taxonomy" id="1193500"/>
    <lineage>
        <taxon>Bacteria</taxon>
        <taxon>Pseudomonadati</taxon>
        <taxon>Spirochaetota</taxon>
        <taxon>Spirochaetia</taxon>
        <taxon>Leptospirales</taxon>
        <taxon>Leptospiraceae</taxon>
        <taxon>Leptospira</taxon>
    </lineage>
</organism>
<gene>
    <name evidence="1" type="ORF">EHS15_04940</name>
</gene>
<protein>
    <recommendedName>
        <fullName evidence="3">DUF4062 domain-containing protein</fullName>
    </recommendedName>
</protein>
<reference evidence="1" key="1">
    <citation type="journal article" date="2019" name="PLoS Negl. Trop. Dis.">
        <title>Revisiting the worldwide diversity of Leptospira species in the environment.</title>
        <authorList>
            <person name="Vincent A.T."/>
            <person name="Schiettekatte O."/>
            <person name="Bourhy P."/>
            <person name="Veyrier F.J."/>
            <person name="Picardeau M."/>
        </authorList>
    </citation>
    <scope>NUCLEOTIDE SEQUENCE [LARGE SCALE GENOMIC DNA]</scope>
    <source>
        <strain evidence="1">201300427</strain>
    </source>
</reference>
<dbReference type="EMBL" id="RQHW01000016">
    <property type="protein sequence ID" value="TGN20046.1"/>
    <property type="molecule type" value="Genomic_DNA"/>
</dbReference>
<comment type="caution">
    <text evidence="1">The sequence shown here is derived from an EMBL/GenBank/DDBJ whole genome shotgun (WGS) entry which is preliminary data.</text>
</comment>
<evidence type="ECO:0008006" key="3">
    <source>
        <dbReference type="Google" id="ProtNLM"/>
    </source>
</evidence>
<dbReference type="OrthoDB" id="9784936at2"/>
<dbReference type="RefSeq" id="WP_135759442.1">
    <property type="nucleotide sequence ID" value="NZ_RQHW01000016.1"/>
</dbReference>
<dbReference type="AlphaFoldDB" id="A0A4V3JY65"/>